<keyword evidence="2" id="KW-0378">Hydrolase</keyword>
<feature type="domain" description="Phage-like element PBSX protein XkdF" evidence="1">
    <location>
        <begin position="13"/>
        <end position="65"/>
    </location>
</feature>
<dbReference type="EMBL" id="FNNQ01000001">
    <property type="protein sequence ID" value="SDW16910.1"/>
    <property type="molecule type" value="Genomic_DNA"/>
</dbReference>
<accession>A0A1H2RCL8</accession>
<name>A0A1H2RCL8_9BACL</name>
<gene>
    <name evidence="2" type="ORF">SAMN05444487_101428</name>
</gene>
<keyword evidence="2" id="KW-0645">Protease</keyword>
<dbReference type="Proteomes" id="UP000198534">
    <property type="component" value="Unassembled WGS sequence"/>
</dbReference>
<evidence type="ECO:0000313" key="2">
    <source>
        <dbReference type="EMBL" id="SDW16910.1"/>
    </source>
</evidence>
<sequence>MTELTAPIIEGATKSNEQRVVTGPVLIPGEPDLDGDMVDAATIERVADGLIESYGNIDLQHSLKNVGKVV</sequence>
<dbReference type="RefSeq" id="WP_245726218.1">
    <property type="nucleotide sequence ID" value="NZ_FNNQ01000001.1"/>
</dbReference>
<dbReference type="GO" id="GO:0006508">
    <property type="term" value="P:proteolysis"/>
    <property type="evidence" value="ECO:0007669"/>
    <property type="project" value="UniProtKB-KW"/>
</dbReference>
<evidence type="ECO:0000259" key="1">
    <source>
        <dbReference type="Pfam" id="PF14550"/>
    </source>
</evidence>
<protein>
    <submittedName>
        <fullName evidence="2">Putative phage serine protease XkdF</fullName>
    </submittedName>
</protein>
<dbReference type="STRING" id="1048340.SAMN05444487_101428"/>
<organism evidence="2 3">
    <name type="scientific">Marininema mesophilum</name>
    <dbReference type="NCBI Taxonomy" id="1048340"/>
    <lineage>
        <taxon>Bacteria</taxon>
        <taxon>Bacillati</taxon>
        <taxon>Bacillota</taxon>
        <taxon>Bacilli</taxon>
        <taxon>Bacillales</taxon>
        <taxon>Thermoactinomycetaceae</taxon>
        <taxon>Marininema</taxon>
    </lineage>
</organism>
<dbReference type="InterPro" id="IPR027924">
    <property type="entry name" value="XkdF"/>
</dbReference>
<evidence type="ECO:0000313" key="3">
    <source>
        <dbReference type="Proteomes" id="UP000198534"/>
    </source>
</evidence>
<reference evidence="2 3" key="1">
    <citation type="submission" date="2016-10" db="EMBL/GenBank/DDBJ databases">
        <authorList>
            <person name="de Groot N.N."/>
        </authorList>
    </citation>
    <scope>NUCLEOTIDE SEQUENCE [LARGE SCALE GENOMIC DNA]</scope>
    <source>
        <strain evidence="2 3">DSM 45610</strain>
    </source>
</reference>
<dbReference type="GO" id="GO:0008233">
    <property type="term" value="F:peptidase activity"/>
    <property type="evidence" value="ECO:0007669"/>
    <property type="project" value="UniProtKB-KW"/>
</dbReference>
<keyword evidence="3" id="KW-1185">Reference proteome</keyword>
<dbReference type="Pfam" id="PF14550">
    <property type="entry name" value="Peptidase_S78_2"/>
    <property type="match status" value="1"/>
</dbReference>
<dbReference type="AlphaFoldDB" id="A0A1H2RCL8"/>
<proteinExistence type="predicted"/>